<dbReference type="CDD" id="cd16664">
    <property type="entry name" value="RING-Ubox_PUB"/>
    <property type="match status" value="1"/>
</dbReference>
<feature type="domain" description="U-box" evidence="10">
    <location>
        <begin position="268"/>
        <end position="342"/>
    </location>
</feature>
<dbReference type="PROSITE" id="PS50176">
    <property type="entry name" value="ARM_REPEAT"/>
    <property type="match status" value="1"/>
</dbReference>
<dbReference type="GO" id="GO:0061630">
    <property type="term" value="F:ubiquitin protein ligase activity"/>
    <property type="evidence" value="ECO:0007669"/>
    <property type="project" value="UniProtKB-EC"/>
</dbReference>
<dbReference type="SUPFAM" id="SSF48371">
    <property type="entry name" value="ARM repeat"/>
    <property type="match status" value="1"/>
</dbReference>
<feature type="region of interest" description="Disordered" evidence="9">
    <location>
        <begin position="683"/>
        <end position="734"/>
    </location>
</feature>
<dbReference type="Gene3D" id="1.25.10.10">
    <property type="entry name" value="Leucine-rich Repeat Variant"/>
    <property type="match status" value="2"/>
</dbReference>
<dbReference type="PROSITE" id="PS51698">
    <property type="entry name" value="U_BOX"/>
    <property type="match status" value="1"/>
</dbReference>
<dbReference type="Proteomes" id="UP001634007">
    <property type="component" value="Unassembled WGS sequence"/>
</dbReference>
<comment type="pathway">
    <text evidence="3">Protein modification; protein ubiquitination.</text>
</comment>
<dbReference type="InterPro" id="IPR011989">
    <property type="entry name" value="ARM-like"/>
</dbReference>
<evidence type="ECO:0000256" key="3">
    <source>
        <dbReference type="ARBA" id="ARBA00004906"/>
    </source>
</evidence>
<gene>
    <name evidence="11" type="ORF">ACJRO7_011641</name>
</gene>
<proteinExistence type="predicted"/>
<feature type="compositionally biased region" description="Low complexity" evidence="9">
    <location>
        <begin position="683"/>
        <end position="699"/>
    </location>
</feature>
<dbReference type="SMART" id="SM00504">
    <property type="entry name" value="Ubox"/>
    <property type="match status" value="1"/>
</dbReference>
<dbReference type="FunFam" id="3.30.40.10:FF:000181">
    <property type="entry name" value="RING-type E3 ubiquitin transferase"/>
    <property type="match status" value="1"/>
</dbReference>
<dbReference type="AlphaFoldDB" id="A0ABD3LFU5"/>
<dbReference type="PANTHER" id="PTHR23315:SF275">
    <property type="entry name" value="U-BOX DOMAIN-CONTAINING PROTEIN 13"/>
    <property type="match status" value="1"/>
</dbReference>
<feature type="repeat" description="ARM" evidence="8">
    <location>
        <begin position="407"/>
        <end position="449"/>
    </location>
</feature>
<dbReference type="CDD" id="cd21037">
    <property type="entry name" value="MLKL_NTD"/>
    <property type="match status" value="1"/>
</dbReference>
<dbReference type="EMBL" id="JBJKBG010000002">
    <property type="protein sequence ID" value="KAL3750680.1"/>
    <property type="molecule type" value="Genomic_DNA"/>
</dbReference>
<dbReference type="InterPro" id="IPR045210">
    <property type="entry name" value="RING-Ubox_PUB"/>
</dbReference>
<dbReference type="Gene3D" id="3.30.40.10">
    <property type="entry name" value="Zinc/RING finger domain, C3HC4 (zinc finger)"/>
    <property type="match status" value="1"/>
</dbReference>
<dbReference type="SUPFAM" id="SSF57850">
    <property type="entry name" value="RING/U-box"/>
    <property type="match status" value="1"/>
</dbReference>
<reference evidence="11 12" key="1">
    <citation type="submission" date="2024-11" db="EMBL/GenBank/DDBJ databases">
        <title>Chromosome-level genome assembly of Eucalyptus globulus Labill. provides insights into its genome evolution.</title>
        <authorList>
            <person name="Li X."/>
        </authorList>
    </citation>
    <scope>NUCLEOTIDE SEQUENCE [LARGE SCALE GENOMIC DNA]</scope>
    <source>
        <strain evidence="11">CL2024</strain>
        <tissue evidence="11">Fresh tender leaves</tissue>
    </source>
</reference>
<evidence type="ECO:0000313" key="12">
    <source>
        <dbReference type="Proteomes" id="UP001634007"/>
    </source>
</evidence>
<evidence type="ECO:0000313" key="11">
    <source>
        <dbReference type="EMBL" id="KAL3750680.1"/>
    </source>
</evidence>
<evidence type="ECO:0000259" key="10">
    <source>
        <dbReference type="PROSITE" id="PS51698"/>
    </source>
</evidence>
<evidence type="ECO:0000256" key="8">
    <source>
        <dbReference type="PROSITE-ProRule" id="PRU00259"/>
    </source>
</evidence>
<dbReference type="EC" id="2.3.2.27" evidence="4"/>
<dbReference type="InterPro" id="IPR016024">
    <property type="entry name" value="ARM-type_fold"/>
</dbReference>
<name>A0ABD3LFU5_EUCGL</name>
<dbReference type="PANTHER" id="PTHR23315">
    <property type="entry name" value="U BOX DOMAIN-CONTAINING"/>
    <property type="match status" value="1"/>
</dbReference>
<keyword evidence="5" id="KW-0808">Transferase</keyword>
<dbReference type="Gene3D" id="1.20.930.20">
    <property type="entry name" value="Adaptor protein Cbl, N-terminal domain"/>
    <property type="match status" value="1"/>
</dbReference>
<evidence type="ECO:0000256" key="1">
    <source>
        <dbReference type="ARBA" id="ARBA00000900"/>
    </source>
</evidence>
<dbReference type="Pfam" id="PF04564">
    <property type="entry name" value="U-box"/>
    <property type="match status" value="1"/>
</dbReference>
<evidence type="ECO:0000256" key="5">
    <source>
        <dbReference type="ARBA" id="ARBA00022679"/>
    </source>
</evidence>
<dbReference type="FunFam" id="1.20.930.20:FF:000002">
    <property type="entry name" value="RING-type E3 ubiquitin transferase"/>
    <property type="match status" value="1"/>
</dbReference>
<dbReference type="InterPro" id="IPR036537">
    <property type="entry name" value="Adaptor_Cbl_N_dom_sf"/>
</dbReference>
<keyword evidence="12" id="KW-1185">Reference proteome</keyword>
<comment type="catalytic activity">
    <reaction evidence="1">
        <text>S-ubiquitinyl-[E2 ubiquitin-conjugating enzyme]-L-cysteine + [acceptor protein]-L-lysine = [E2 ubiquitin-conjugating enzyme]-L-cysteine + N(6)-ubiquitinyl-[acceptor protein]-L-lysine.</text>
        <dbReference type="EC" id="2.3.2.27"/>
    </reaction>
</comment>
<keyword evidence="6" id="KW-0677">Repeat</keyword>
<comment type="function">
    <text evidence="2">Functions as an E3 ubiquitin ligase.</text>
</comment>
<evidence type="ECO:0000256" key="9">
    <source>
        <dbReference type="SAM" id="MobiDB-lite"/>
    </source>
</evidence>
<dbReference type="Pfam" id="PF25368">
    <property type="entry name" value="PUB10_N"/>
    <property type="match status" value="1"/>
</dbReference>
<dbReference type="InterPro" id="IPR058678">
    <property type="entry name" value="ARM_PUB"/>
</dbReference>
<dbReference type="InterPro" id="IPR013083">
    <property type="entry name" value="Znf_RING/FYVE/PHD"/>
</dbReference>
<dbReference type="Pfam" id="PF25598">
    <property type="entry name" value="ARM_PUB"/>
    <property type="match status" value="1"/>
</dbReference>
<protein>
    <recommendedName>
        <fullName evidence="4">RING-type E3 ubiquitin transferase</fullName>
        <ecNumber evidence="4">2.3.2.27</ecNumber>
    </recommendedName>
</protein>
<dbReference type="SMART" id="SM00185">
    <property type="entry name" value="ARM"/>
    <property type="match status" value="6"/>
</dbReference>
<evidence type="ECO:0000256" key="7">
    <source>
        <dbReference type="ARBA" id="ARBA00022786"/>
    </source>
</evidence>
<keyword evidence="7" id="KW-0833">Ubl conjugation pathway</keyword>
<evidence type="ECO:0000256" key="6">
    <source>
        <dbReference type="ARBA" id="ARBA00022737"/>
    </source>
</evidence>
<sequence>MMAAAGAAAAAAEEDRGLLAQRVIDAANEIASISGYRSAIKKQYCNLARRLKLLTPLFEEIKDSKESMPEGTIGALASLLEALGSAKELLRFGTEGSKIYLVLEREQIMNKCHEVTSQLEQALSGISYENLDISDEVKEQVELVLGQFRRAKGRVDSPDVELYEELFGLYNQSSDTTSDPAVLRRLAEKLELMKIADLKQESLALHEMVCASGGDPGESIERISMLLKKIKDFVQTEILDVDLPAGENNFLPSSSGQSLVDNNQTTPVIPDDFRCPISLELMKDPVIVSTGQTYERSCIEKWLDSGHKTCPKTQQTLFSTTLTPNYVLRSLIAQWCELNGIEPPKPPSSSRPTKSKSAAFPAECAMIELLLRKLASENPEEQRSAAGEIRLLAKRNADNRIAIAEAGAIPFLVRLLSTRDSRIQEHAVTALLNLSICDENKGNIVSSGAVPGIVHVLRIGSMEARENAAATLFSLSVVDEYKVIIGASGAIPPLVLLLSEGTQRGKKDAATALFNLCIYQGNKGKAVRAGIVPTLMQLLTVPGGGMVDEALAVLAILASHTEGRATIGAAKAVPVLVEFIRIGSPRNKENAAAVLVHLCSGDQHYLLEANEIGIMDPLVELAQNGTDRGKRKAAQLLERLSRFFERQQEAQAQAEAEAEAEVEVQVQSEAEVEVQVQSETEVEVQVQSENEFEVPVQSETEVEVEEQAETETEAEADAQPSELPLTANAVDNDN</sequence>
<dbReference type="InterPro" id="IPR057623">
    <property type="entry name" value="PUB12-19-like_N"/>
</dbReference>
<feature type="compositionally biased region" description="Acidic residues" evidence="9">
    <location>
        <begin position="700"/>
        <end position="716"/>
    </location>
</feature>
<dbReference type="FunFam" id="1.25.10.10:FF:000367">
    <property type="entry name" value="RING-type E3 ubiquitin transferase"/>
    <property type="match status" value="1"/>
</dbReference>
<evidence type="ECO:0000256" key="2">
    <source>
        <dbReference type="ARBA" id="ARBA00003861"/>
    </source>
</evidence>
<comment type="caution">
    <text evidence="11">The sequence shown here is derived from an EMBL/GenBank/DDBJ whole genome shotgun (WGS) entry which is preliminary data.</text>
</comment>
<dbReference type="InterPro" id="IPR003613">
    <property type="entry name" value="Ubox_domain"/>
</dbReference>
<dbReference type="FunFam" id="1.25.10.10:FF:000690">
    <property type="entry name" value="RING-type E3 ubiquitin transferase"/>
    <property type="match status" value="1"/>
</dbReference>
<dbReference type="InterPro" id="IPR059179">
    <property type="entry name" value="MLKL-like_MCAfunc"/>
</dbReference>
<evidence type="ECO:0000256" key="4">
    <source>
        <dbReference type="ARBA" id="ARBA00012483"/>
    </source>
</evidence>
<accession>A0ABD3LFU5</accession>
<organism evidence="11 12">
    <name type="scientific">Eucalyptus globulus</name>
    <name type="common">Tasmanian blue gum</name>
    <dbReference type="NCBI Taxonomy" id="34317"/>
    <lineage>
        <taxon>Eukaryota</taxon>
        <taxon>Viridiplantae</taxon>
        <taxon>Streptophyta</taxon>
        <taxon>Embryophyta</taxon>
        <taxon>Tracheophyta</taxon>
        <taxon>Spermatophyta</taxon>
        <taxon>Magnoliopsida</taxon>
        <taxon>eudicotyledons</taxon>
        <taxon>Gunneridae</taxon>
        <taxon>Pentapetalae</taxon>
        <taxon>rosids</taxon>
        <taxon>malvids</taxon>
        <taxon>Myrtales</taxon>
        <taxon>Myrtaceae</taxon>
        <taxon>Myrtoideae</taxon>
        <taxon>Eucalypteae</taxon>
        <taxon>Eucalyptus</taxon>
    </lineage>
</organism>
<dbReference type="InterPro" id="IPR000225">
    <property type="entry name" value="Armadillo"/>
</dbReference>